<comment type="similarity">
    <text evidence="2 9">Belongs to the GMC oxidoreductase family.</text>
</comment>
<keyword evidence="7" id="KW-0560">Oxidoreductase</keyword>
<dbReference type="AlphaFoldDB" id="A0A9P6EFK5"/>
<dbReference type="InterPro" id="IPR012132">
    <property type="entry name" value="GMC_OxRdtase"/>
</dbReference>
<evidence type="ECO:0000256" key="6">
    <source>
        <dbReference type="ARBA" id="ARBA00022827"/>
    </source>
</evidence>
<evidence type="ECO:0000256" key="5">
    <source>
        <dbReference type="ARBA" id="ARBA00022729"/>
    </source>
</evidence>
<dbReference type="Gene3D" id="3.30.560.10">
    <property type="entry name" value="Glucose Oxidase, domain 3"/>
    <property type="match status" value="1"/>
</dbReference>
<evidence type="ECO:0000256" key="1">
    <source>
        <dbReference type="ARBA" id="ARBA00001974"/>
    </source>
</evidence>
<gene>
    <name evidence="11" type="ORF">CPB83DRAFT_363427</name>
</gene>
<keyword evidence="12" id="KW-1185">Reference proteome</keyword>
<reference evidence="11" key="1">
    <citation type="submission" date="2020-11" db="EMBL/GenBank/DDBJ databases">
        <authorList>
            <consortium name="DOE Joint Genome Institute"/>
            <person name="Ahrendt S."/>
            <person name="Riley R."/>
            <person name="Andreopoulos W."/>
            <person name="Labutti K."/>
            <person name="Pangilinan J."/>
            <person name="Ruiz-Duenas F.J."/>
            <person name="Barrasa J.M."/>
            <person name="Sanchez-Garcia M."/>
            <person name="Camarero S."/>
            <person name="Miyauchi S."/>
            <person name="Serrano A."/>
            <person name="Linde D."/>
            <person name="Babiker R."/>
            <person name="Drula E."/>
            <person name="Ayuso-Fernandez I."/>
            <person name="Pacheco R."/>
            <person name="Padilla G."/>
            <person name="Ferreira P."/>
            <person name="Barriuso J."/>
            <person name="Kellner H."/>
            <person name="Castanera R."/>
            <person name="Alfaro M."/>
            <person name="Ramirez L."/>
            <person name="Pisabarro A.G."/>
            <person name="Kuo A."/>
            <person name="Tritt A."/>
            <person name="Lipzen A."/>
            <person name="He G."/>
            <person name="Yan M."/>
            <person name="Ng V."/>
            <person name="Cullen D."/>
            <person name="Martin F."/>
            <person name="Rosso M.-N."/>
            <person name="Henrissat B."/>
            <person name="Hibbett D."/>
            <person name="Martinez A.T."/>
            <person name="Grigoriev I.V."/>
        </authorList>
    </citation>
    <scope>NUCLEOTIDE SEQUENCE</scope>
    <source>
        <strain evidence="11">CBS 506.95</strain>
    </source>
</reference>
<organism evidence="11 12">
    <name type="scientific">Crepidotus variabilis</name>
    <dbReference type="NCBI Taxonomy" id="179855"/>
    <lineage>
        <taxon>Eukaryota</taxon>
        <taxon>Fungi</taxon>
        <taxon>Dikarya</taxon>
        <taxon>Basidiomycota</taxon>
        <taxon>Agaricomycotina</taxon>
        <taxon>Agaricomycetes</taxon>
        <taxon>Agaricomycetidae</taxon>
        <taxon>Agaricales</taxon>
        <taxon>Agaricineae</taxon>
        <taxon>Crepidotaceae</taxon>
        <taxon>Crepidotus</taxon>
    </lineage>
</organism>
<keyword evidence="6 9" id="KW-0274">FAD</keyword>
<dbReference type="Pfam" id="PF00732">
    <property type="entry name" value="GMC_oxred_N"/>
    <property type="match status" value="1"/>
</dbReference>
<keyword evidence="8" id="KW-0325">Glycoprotein</keyword>
<evidence type="ECO:0000256" key="2">
    <source>
        <dbReference type="ARBA" id="ARBA00010790"/>
    </source>
</evidence>
<dbReference type="EMBL" id="MU157856">
    <property type="protein sequence ID" value="KAF9527983.1"/>
    <property type="molecule type" value="Genomic_DNA"/>
</dbReference>
<evidence type="ECO:0000256" key="8">
    <source>
        <dbReference type="ARBA" id="ARBA00023180"/>
    </source>
</evidence>
<comment type="cofactor">
    <cofactor evidence="1">
        <name>FAD</name>
        <dbReference type="ChEBI" id="CHEBI:57692"/>
    </cofactor>
</comment>
<evidence type="ECO:0000256" key="9">
    <source>
        <dbReference type="RuleBase" id="RU003968"/>
    </source>
</evidence>
<dbReference type="GO" id="GO:0050660">
    <property type="term" value="F:flavin adenine dinucleotide binding"/>
    <property type="evidence" value="ECO:0007669"/>
    <property type="project" value="InterPro"/>
</dbReference>
<name>A0A9P6EFK5_9AGAR</name>
<dbReference type="GO" id="GO:0016614">
    <property type="term" value="F:oxidoreductase activity, acting on CH-OH group of donors"/>
    <property type="evidence" value="ECO:0007669"/>
    <property type="project" value="InterPro"/>
</dbReference>
<comment type="caution">
    <text evidence="11">The sequence shown here is derived from an EMBL/GenBank/DDBJ whole genome shotgun (WGS) entry which is preliminary data.</text>
</comment>
<dbReference type="PANTHER" id="PTHR11552">
    <property type="entry name" value="GLUCOSE-METHANOL-CHOLINE GMC OXIDOREDUCTASE"/>
    <property type="match status" value="1"/>
</dbReference>
<dbReference type="InterPro" id="IPR000172">
    <property type="entry name" value="GMC_OxRdtase_N"/>
</dbReference>
<dbReference type="Proteomes" id="UP000807306">
    <property type="component" value="Unassembled WGS sequence"/>
</dbReference>
<protein>
    <submittedName>
        <fullName evidence="11">Glucose-methanol-choline oxidoreductase</fullName>
    </submittedName>
</protein>
<dbReference type="OrthoDB" id="269227at2759"/>
<dbReference type="PANTHER" id="PTHR11552:SF201">
    <property type="entry name" value="GLUCOSE-METHANOL-CHOLINE OXIDOREDUCTASE N-TERMINAL DOMAIN-CONTAINING PROTEIN"/>
    <property type="match status" value="1"/>
</dbReference>
<comment type="subunit">
    <text evidence="3">Monomer.</text>
</comment>
<sequence>MVVSPLPALSSQVVVDNSTNTPRFDYVIVGGGTCGFVLANQLSEDPGETVAVIEAGDSVFDNAKVKNTTTYGLCLGTSIDWQYSSAPQVYADNRTLVYSLGKALGGSSAINGMTFIRPESAQIDLWEQLGNKGWNWASLFENAKLSEHFVPPTSSQATLGATYKPSYHGYEGPVGVGWQTGLINGSAHSTFKDTWENLTLPSNQDPNGDKLRGFLFGLLPGRMTFGFR</sequence>
<accession>A0A9P6EFK5</accession>
<dbReference type="InterPro" id="IPR036188">
    <property type="entry name" value="FAD/NAD-bd_sf"/>
</dbReference>
<evidence type="ECO:0000313" key="11">
    <source>
        <dbReference type="EMBL" id="KAF9527983.1"/>
    </source>
</evidence>
<evidence type="ECO:0000259" key="10">
    <source>
        <dbReference type="PROSITE" id="PS00623"/>
    </source>
</evidence>
<evidence type="ECO:0000256" key="7">
    <source>
        <dbReference type="ARBA" id="ARBA00023002"/>
    </source>
</evidence>
<dbReference type="InterPro" id="IPR027424">
    <property type="entry name" value="Glucose_Oxidase_domain_2"/>
</dbReference>
<feature type="domain" description="Glucose-methanol-choline oxidoreductase N-terminal" evidence="10">
    <location>
        <begin position="101"/>
        <end position="124"/>
    </location>
</feature>
<evidence type="ECO:0000313" key="12">
    <source>
        <dbReference type="Proteomes" id="UP000807306"/>
    </source>
</evidence>
<evidence type="ECO:0000256" key="4">
    <source>
        <dbReference type="ARBA" id="ARBA00022630"/>
    </source>
</evidence>
<keyword evidence="5" id="KW-0732">Signal</keyword>
<proteinExistence type="inferred from homology"/>
<keyword evidence="4 9" id="KW-0285">Flavoprotein</keyword>
<dbReference type="PROSITE" id="PS00623">
    <property type="entry name" value="GMC_OXRED_1"/>
    <property type="match status" value="1"/>
</dbReference>
<dbReference type="Gene3D" id="3.50.50.60">
    <property type="entry name" value="FAD/NAD(P)-binding domain"/>
    <property type="match status" value="1"/>
</dbReference>
<dbReference type="SUPFAM" id="SSF51905">
    <property type="entry name" value="FAD/NAD(P)-binding domain"/>
    <property type="match status" value="1"/>
</dbReference>
<dbReference type="Gene3D" id="4.10.450.10">
    <property type="entry name" value="Glucose Oxidase, domain 2"/>
    <property type="match status" value="1"/>
</dbReference>
<evidence type="ECO:0000256" key="3">
    <source>
        <dbReference type="ARBA" id="ARBA00011245"/>
    </source>
</evidence>